<feature type="region of interest" description="Disordered" evidence="1">
    <location>
        <begin position="289"/>
        <end position="313"/>
    </location>
</feature>
<evidence type="ECO:0000256" key="1">
    <source>
        <dbReference type="SAM" id="MobiDB-lite"/>
    </source>
</evidence>
<feature type="transmembrane region" description="Helical" evidence="2">
    <location>
        <begin position="29"/>
        <end position="48"/>
    </location>
</feature>
<keyword evidence="2" id="KW-1133">Transmembrane helix</keyword>
<name>A0ABT4GVR2_PAEAL</name>
<feature type="compositionally biased region" description="Basic and acidic residues" evidence="1">
    <location>
        <begin position="291"/>
        <end position="313"/>
    </location>
</feature>
<evidence type="ECO:0000256" key="2">
    <source>
        <dbReference type="SAM" id="Phobius"/>
    </source>
</evidence>
<protein>
    <submittedName>
        <fullName evidence="3">DUF58 domain-containing protein</fullName>
    </submittedName>
</protein>
<dbReference type="PANTHER" id="PTHR34351:SF2">
    <property type="entry name" value="DUF58 DOMAIN-CONTAINING PROTEIN"/>
    <property type="match status" value="1"/>
</dbReference>
<reference evidence="3 4" key="1">
    <citation type="submission" date="2022-05" db="EMBL/GenBank/DDBJ databases">
        <title>Genome Sequencing of Bee-Associated Microbes.</title>
        <authorList>
            <person name="Dunlap C."/>
        </authorList>
    </citation>
    <scope>NUCLEOTIDE SEQUENCE [LARGE SCALE GENOMIC DNA]</scope>
    <source>
        <strain evidence="3 4">NRRL B-04010</strain>
    </source>
</reference>
<feature type="region of interest" description="Disordered" evidence="1">
    <location>
        <begin position="461"/>
        <end position="488"/>
    </location>
</feature>
<feature type="transmembrane region" description="Helical" evidence="2">
    <location>
        <begin position="7"/>
        <end position="23"/>
    </location>
</feature>
<dbReference type="PANTHER" id="PTHR34351">
    <property type="entry name" value="SLR1927 PROTEIN-RELATED"/>
    <property type="match status" value="1"/>
</dbReference>
<organism evidence="3 4">
    <name type="scientific">Paenibacillus alvei</name>
    <name type="common">Bacillus alvei</name>
    <dbReference type="NCBI Taxonomy" id="44250"/>
    <lineage>
        <taxon>Bacteria</taxon>
        <taxon>Bacillati</taxon>
        <taxon>Bacillota</taxon>
        <taxon>Bacilli</taxon>
        <taxon>Bacillales</taxon>
        <taxon>Paenibacillaceae</taxon>
        <taxon>Paenibacillus</taxon>
    </lineage>
</organism>
<dbReference type="RefSeq" id="WP_005543209.1">
    <property type="nucleotide sequence ID" value="NZ_JAKOBS010000023.1"/>
</dbReference>
<accession>A0ABT4GVR2</accession>
<gene>
    <name evidence="3" type="ORF">M5X12_09300</name>
</gene>
<keyword evidence="4" id="KW-1185">Reference proteome</keyword>
<comment type="caution">
    <text evidence="3">The sequence shown here is derived from an EMBL/GenBank/DDBJ whole genome shotgun (WGS) entry which is preliminary data.</text>
</comment>
<sequence>MKQALRYLFTVGGCIALVWMGVVRASAAGFFLAAILAVMLISSIRFYWIGQRLRSIRAEHQPLSAKQGNGEDMIFHVTLKLDRPFPVLWLRVTEFWTRTGGEGGTWMCRRLLFPRRRRTLAFTSSFVGAPRGVYELERIEFQHGDLFGWFKHHVIIRPVADTAPICIMPPAMTQSNIFVSEQAWQSSQGSTGQEADDCGEGLYDQASNPMILPESGHIAGSIPNAQIASGYRSAELRAFRAGDPLRSIDWRVYAKRRTLSVRVPESGQREQWDIAIDDSLWRLEWNLNTNDKNKNGENSKNAMDDRGEKKNEHRKLVQKMEETLAVAASVIQRETEAGRTVRLIWISDGRIVQGARNAMIALAAEQLGTRKELRWLYDETLPSSLHSDTSVHRRLAVVSAQRFSQMRGAVTSFAGLGQVDQWLHVDDWQMEKVGIGAPRSVRSTVKRTEVTSAEAMNREARMSDGQMNDSGNRGEYHVYSDNWTSAQG</sequence>
<evidence type="ECO:0000313" key="4">
    <source>
        <dbReference type="Proteomes" id="UP001527181"/>
    </source>
</evidence>
<dbReference type="EMBL" id="JAMDNP010000016">
    <property type="protein sequence ID" value="MCY9760770.1"/>
    <property type="molecule type" value="Genomic_DNA"/>
</dbReference>
<dbReference type="Proteomes" id="UP001527181">
    <property type="component" value="Unassembled WGS sequence"/>
</dbReference>
<proteinExistence type="predicted"/>
<keyword evidence="2" id="KW-0812">Transmembrane</keyword>
<evidence type="ECO:0000313" key="3">
    <source>
        <dbReference type="EMBL" id="MCY9760770.1"/>
    </source>
</evidence>
<dbReference type="GeneID" id="94487414"/>
<keyword evidence="2" id="KW-0472">Membrane</keyword>